<gene>
    <name evidence="2" type="ORF">QJS04_geneDACA004083</name>
</gene>
<keyword evidence="3" id="KW-1185">Reference proteome</keyword>
<evidence type="ECO:0000313" key="2">
    <source>
        <dbReference type="EMBL" id="KAK1276127.1"/>
    </source>
</evidence>
<dbReference type="AlphaFoldDB" id="A0AAV9BJ24"/>
<evidence type="ECO:0000313" key="3">
    <source>
        <dbReference type="Proteomes" id="UP001179952"/>
    </source>
</evidence>
<dbReference type="Proteomes" id="UP001179952">
    <property type="component" value="Unassembled WGS sequence"/>
</dbReference>
<organism evidence="2 3">
    <name type="scientific">Acorus gramineus</name>
    <name type="common">Dwarf sweet flag</name>
    <dbReference type="NCBI Taxonomy" id="55184"/>
    <lineage>
        <taxon>Eukaryota</taxon>
        <taxon>Viridiplantae</taxon>
        <taxon>Streptophyta</taxon>
        <taxon>Embryophyta</taxon>
        <taxon>Tracheophyta</taxon>
        <taxon>Spermatophyta</taxon>
        <taxon>Magnoliopsida</taxon>
        <taxon>Liliopsida</taxon>
        <taxon>Acoraceae</taxon>
        <taxon>Acorus</taxon>
    </lineage>
</organism>
<proteinExistence type="predicted"/>
<sequence>MNGNTNPNPSMDANGVHETAFAIPIEDSSGLRAAGAGVTDEGDSQEQDIQRRQREDGSDHQAGCRREPAEYLVPGGGGLRVRLRLSCVESYVVVQLP</sequence>
<feature type="region of interest" description="Disordered" evidence="1">
    <location>
        <begin position="1"/>
        <end position="66"/>
    </location>
</feature>
<feature type="compositionally biased region" description="Basic and acidic residues" evidence="1">
    <location>
        <begin position="48"/>
        <end position="66"/>
    </location>
</feature>
<reference evidence="2" key="1">
    <citation type="journal article" date="2023" name="Nat. Commun.">
        <title>Diploid and tetraploid genomes of Acorus and the evolution of monocots.</title>
        <authorList>
            <person name="Ma L."/>
            <person name="Liu K.W."/>
            <person name="Li Z."/>
            <person name="Hsiao Y.Y."/>
            <person name="Qi Y."/>
            <person name="Fu T."/>
            <person name="Tang G.D."/>
            <person name="Zhang D."/>
            <person name="Sun W.H."/>
            <person name="Liu D.K."/>
            <person name="Li Y."/>
            <person name="Chen G.Z."/>
            <person name="Liu X.D."/>
            <person name="Liao X.Y."/>
            <person name="Jiang Y.T."/>
            <person name="Yu X."/>
            <person name="Hao Y."/>
            <person name="Huang J."/>
            <person name="Zhao X.W."/>
            <person name="Ke S."/>
            <person name="Chen Y.Y."/>
            <person name="Wu W.L."/>
            <person name="Hsu J.L."/>
            <person name="Lin Y.F."/>
            <person name="Huang M.D."/>
            <person name="Li C.Y."/>
            <person name="Huang L."/>
            <person name="Wang Z.W."/>
            <person name="Zhao X."/>
            <person name="Zhong W.Y."/>
            <person name="Peng D.H."/>
            <person name="Ahmad S."/>
            <person name="Lan S."/>
            <person name="Zhang J.S."/>
            <person name="Tsai W.C."/>
            <person name="Van de Peer Y."/>
            <person name="Liu Z.J."/>
        </authorList>
    </citation>
    <scope>NUCLEOTIDE SEQUENCE</scope>
    <source>
        <strain evidence="2">SCP</strain>
    </source>
</reference>
<dbReference type="EMBL" id="JAUJYN010000003">
    <property type="protein sequence ID" value="KAK1276127.1"/>
    <property type="molecule type" value="Genomic_DNA"/>
</dbReference>
<evidence type="ECO:0000256" key="1">
    <source>
        <dbReference type="SAM" id="MobiDB-lite"/>
    </source>
</evidence>
<name>A0AAV9BJ24_ACOGR</name>
<feature type="compositionally biased region" description="Polar residues" evidence="1">
    <location>
        <begin position="1"/>
        <end position="11"/>
    </location>
</feature>
<reference evidence="2" key="2">
    <citation type="submission" date="2023-06" db="EMBL/GenBank/DDBJ databases">
        <authorList>
            <person name="Ma L."/>
            <person name="Liu K.-W."/>
            <person name="Li Z."/>
            <person name="Hsiao Y.-Y."/>
            <person name="Qi Y."/>
            <person name="Fu T."/>
            <person name="Tang G."/>
            <person name="Zhang D."/>
            <person name="Sun W.-H."/>
            <person name="Liu D.-K."/>
            <person name="Li Y."/>
            <person name="Chen G.-Z."/>
            <person name="Liu X.-D."/>
            <person name="Liao X.-Y."/>
            <person name="Jiang Y.-T."/>
            <person name="Yu X."/>
            <person name="Hao Y."/>
            <person name="Huang J."/>
            <person name="Zhao X.-W."/>
            <person name="Ke S."/>
            <person name="Chen Y.-Y."/>
            <person name="Wu W.-L."/>
            <person name="Hsu J.-L."/>
            <person name="Lin Y.-F."/>
            <person name="Huang M.-D."/>
            <person name="Li C.-Y."/>
            <person name="Huang L."/>
            <person name="Wang Z.-W."/>
            <person name="Zhao X."/>
            <person name="Zhong W.-Y."/>
            <person name="Peng D.-H."/>
            <person name="Ahmad S."/>
            <person name="Lan S."/>
            <person name="Zhang J.-S."/>
            <person name="Tsai W.-C."/>
            <person name="Van De Peer Y."/>
            <person name="Liu Z.-J."/>
        </authorList>
    </citation>
    <scope>NUCLEOTIDE SEQUENCE</scope>
    <source>
        <strain evidence="2">SCP</strain>
        <tissue evidence="2">Leaves</tissue>
    </source>
</reference>
<accession>A0AAV9BJ24</accession>
<comment type="caution">
    <text evidence="2">The sequence shown here is derived from an EMBL/GenBank/DDBJ whole genome shotgun (WGS) entry which is preliminary data.</text>
</comment>
<protein>
    <submittedName>
        <fullName evidence="2">Uncharacterized protein</fullName>
    </submittedName>
</protein>